<dbReference type="RefSeq" id="WP_191820396.1">
    <property type="nucleotide sequence ID" value="NZ_JACYFT010000004.1"/>
</dbReference>
<gene>
    <name evidence="5" type="ORF">IC609_15325</name>
</gene>
<evidence type="ECO:0000313" key="5">
    <source>
        <dbReference type="EMBL" id="MBD8051909.1"/>
    </source>
</evidence>
<name>A0A927FI46_9BURK</name>
<keyword evidence="2" id="KW-0472">Membrane</keyword>
<dbReference type="InterPro" id="IPR051407">
    <property type="entry name" value="Bact_OM_lipoprot/Surf_antigen"/>
</dbReference>
<evidence type="ECO:0000256" key="1">
    <source>
        <dbReference type="ARBA" id="ARBA00004370"/>
    </source>
</evidence>
<evidence type="ECO:0000313" key="6">
    <source>
        <dbReference type="Proteomes" id="UP000647424"/>
    </source>
</evidence>
<reference evidence="5" key="1">
    <citation type="submission" date="2020-09" db="EMBL/GenBank/DDBJ databases">
        <title>Genome seq and assembly of Limnohabitants sp.</title>
        <authorList>
            <person name="Chhetri G."/>
        </authorList>
    </citation>
    <scope>NUCLEOTIDE SEQUENCE</scope>
    <source>
        <strain evidence="5">JUR4</strain>
    </source>
</reference>
<comment type="caution">
    <text evidence="5">The sequence shown here is derived from an EMBL/GenBank/DDBJ whole genome shotgun (WGS) entry which is preliminary data.</text>
</comment>
<dbReference type="EMBL" id="JACYFT010000004">
    <property type="protein sequence ID" value="MBD8051909.1"/>
    <property type="molecule type" value="Genomic_DNA"/>
</dbReference>
<evidence type="ECO:0000256" key="2">
    <source>
        <dbReference type="ARBA" id="ARBA00023136"/>
    </source>
</evidence>
<keyword evidence="6" id="KW-1185">Reference proteome</keyword>
<dbReference type="NCBIfam" id="NF008437">
    <property type="entry name" value="PRK11280.1"/>
    <property type="match status" value="1"/>
</dbReference>
<comment type="subcellular location">
    <subcellularLocation>
        <location evidence="1">Membrane</location>
    </subcellularLocation>
</comment>
<accession>A0A927FI46</accession>
<dbReference type="Proteomes" id="UP000647424">
    <property type="component" value="Unassembled WGS sequence"/>
</dbReference>
<proteinExistence type="predicted"/>
<keyword evidence="3" id="KW-0732">Signal</keyword>
<feature type="signal peptide" evidence="3">
    <location>
        <begin position="1"/>
        <end position="19"/>
    </location>
</feature>
<organism evidence="5 6">
    <name type="scientific">Limnohabitans radicicola</name>
    <dbReference type="NCBI Taxonomy" id="2771427"/>
    <lineage>
        <taxon>Bacteria</taxon>
        <taxon>Pseudomonadati</taxon>
        <taxon>Pseudomonadota</taxon>
        <taxon>Betaproteobacteria</taxon>
        <taxon>Burkholderiales</taxon>
        <taxon>Comamonadaceae</taxon>
        <taxon>Limnohabitans</taxon>
    </lineage>
</organism>
<evidence type="ECO:0000256" key="3">
    <source>
        <dbReference type="SAM" id="SignalP"/>
    </source>
</evidence>
<dbReference type="PANTHER" id="PTHR35603:SF2">
    <property type="entry name" value="OUTER MEMBRANE LIPOPROTEIN"/>
    <property type="match status" value="1"/>
</dbReference>
<dbReference type="InterPro" id="IPR008816">
    <property type="entry name" value="Gly_zipper_2TM_dom"/>
</dbReference>
<dbReference type="GO" id="GO:0019867">
    <property type="term" value="C:outer membrane"/>
    <property type="evidence" value="ECO:0007669"/>
    <property type="project" value="InterPro"/>
</dbReference>
<evidence type="ECO:0000259" key="4">
    <source>
        <dbReference type="Pfam" id="PF05433"/>
    </source>
</evidence>
<dbReference type="AlphaFoldDB" id="A0A927FI46"/>
<feature type="chain" id="PRO_5037828135" evidence="3">
    <location>
        <begin position="20"/>
        <end position="219"/>
    </location>
</feature>
<dbReference type="PANTHER" id="PTHR35603">
    <property type="match status" value="1"/>
</dbReference>
<sequence>MKSIALTSALLAVCSLAQAQEVGQVISRTPVYQQVVVPRQSCTQTPVAVQPQTSGAGALMGAIAGGAVGNTIGRGDGRALATMAGVIGGAILGDKIESPGATQTQTQTTCTTQNIYENRLVGYNVVYEFGGKQYTVQLPQDPGPTIQLQVTPVGAPRSDATPDAPPTVVASNTITTVTTQPRVVYVPTPSYYGGAWAPAYPVFNMGWGWNGGHRHGHWR</sequence>
<protein>
    <submittedName>
        <fullName evidence="5">Glycine zipper 2TM domain-containing protein</fullName>
    </submittedName>
</protein>
<feature type="domain" description="Glycine zipper 2TM" evidence="4">
    <location>
        <begin position="56"/>
        <end position="97"/>
    </location>
</feature>
<dbReference type="Pfam" id="PF05433">
    <property type="entry name" value="Rick_17kDa_Anti"/>
    <property type="match status" value="1"/>
</dbReference>